<comment type="caution">
    <text evidence="3">The sequence shown here is derived from an EMBL/GenBank/DDBJ whole genome shotgun (WGS) entry which is preliminary data.</text>
</comment>
<dbReference type="InterPro" id="IPR038967">
    <property type="entry name" value="Dsc4-like"/>
</dbReference>
<dbReference type="AlphaFoldDB" id="A0A072PJ49"/>
<dbReference type="OrthoDB" id="5428737at2759"/>
<feature type="region of interest" description="Disordered" evidence="1">
    <location>
        <begin position="147"/>
        <end position="185"/>
    </location>
</feature>
<dbReference type="InterPro" id="IPR013715">
    <property type="entry name" value="DUF1746"/>
</dbReference>
<dbReference type="PANTHER" id="PTHR39405">
    <property type="entry name" value="DSC E3 UBIQUITIN LIGASE COMPLEX SUBUNIT 4"/>
    <property type="match status" value="1"/>
</dbReference>
<dbReference type="VEuPathDB" id="FungiDB:A1O9_04152"/>
<feature type="domain" description="DUF1746" evidence="2">
    <location>
        <begin position="33"/>
        <end position="135"/>
    </location>
</feature>
<dbReference type="Pfam" id="PF08508">
    <property type="entry name" value="DUF1746"/>
    <property type="match status" value="1"/>
</dbReference>
<dbReference type="GO" id="GO:0044695">
    <property type="term" value="C:Dsc E3 ubiquitin ligase complex"/>
    <property type="evidence" value="ECO:0007669"/>
    <property type="project" value="InterPro"/>
</dbReference>
<dbReference type="PANTHER" id="PTHR39405:SF1">
    <property type="entry name" value="DSC E3 UBIQUITIN LIGASE COMPLEX SUBUNIT 4"/>
    <property type="match status" value="1"/>
</dbReference>
<proteinExistence type="predicted"/>
<sequence length="265" mass="28329">MNATQNETVALSTIKSLRVPDKTATLQSLLRLLDAVIFLQLGALYLQDNLTLFLLLRAVSQAAHNLPAVQLPPVILINVLCFATHLLQARPEAKGWASRGYLHGGLIIDFVGEQGPVSKWRLASMDLLIFGLQLVVLVVGNERLKAAGDPAAQEPHDTPDTQDLEAAEEGRVTTSARAPAETEDGIELQSLLPEGSGQDTASNSKPLNADLEEDIVELDMRRGLTTLLRRGRTSAGTSTSTDTTPESAGIAEILSRIAAARARAA</sequence>
<evidence type="ECO:0000313" key="4">
    <source>
        <dbReference type="Proteomes" id="UP000027920"/>
    </source>
</evidence>
<dbReference type="STRING" id="1182545.A0A072PJ49"/>
<dbReference type="EMBL" id="AMGV01000003">
    <property type="protein sequence ID" value="KEF59308.1"/>
    <property type="molecule type" value="Genomic_DNA"/>
</dbReference>
<dbReference type="GeneID" id="25279085"/>
<dbReference type="Proteomes" id="UP000027920">
    <property type="component" value="Unassembled WGS sequence"/>
</dbReference>
<evidence type="ECO:0000259" key="2">
    <source>
        <dbReference type="Pfam" id="PF08508"/>
    </source>
</evidence>
<accession>A0A072PJ49</accession>
<organism evidence="3 4">
    <name type="scientific">Exophiala aquamarina CBS 119918</name>
    <dbReference type="NCBI Taxonomy" id="1182545"/>
    <lineage>
        <taxon>Eukaryota</taxon>
        <taxon>Fungi</taxon>
        <taxon>Dikarya</taxon>
        <taxon>Ascomycota</taxon>
        <taxon>Pezizomycotina</taxon>
        <taxon>Eurotiomycetes</taxon>
        <taxon>Chaetothyriomycetidae</taxon>
        <taxon>Chaetothyriales</taxon>
        <taxon>Herpotrichiellaceae</taxon>
        <taxon>Exophiala</taxon>
    </lineage>
</organism>
<evidence type="ECO:0000256" key="1">
    <source>
        <dbReference type="SAM" id="MobiDB-lite"/>
    </source>
</evidence>
<name>A0A072PJ49_9EURO</name>
<protein>
    <recommendedName>
        <fullName evidence="2">DUF1746 domain-containing protein</fullName>
    </recommendedName>
</protein>
<dbReference type="RefSeq" id="XP_013261898.1">
    <property type="nucleotide sequence ID" value="XM_013406444.1"/>
</dbReference>
<feature type="region of interest" description="Disordered" evidence="1">
    <location>
        <begin position="227"/>
        <end position="248"/>
    </location>
</feature>
<dbReference type="HOGENOM" id="CLU_1081960_0_0_1"/>
<reference evidence="3 4" key="1">
    <citation type="submission" date="2013-03" db="EMBL/GenBank/DDBJ databases">
        <title>The Genome Sequence of Exophiala aquamarina CBS 119918.</title>
        <authorList>
            <consortium name="The Broad Institute Genomics Platform"/>
            <person name="Cuomo C."/>
            <person name="de Hoog S."/>
            <person name="Gorbushina A."/>
            <person name="Walker B."/>
            <person name="Young S.K."/>
            <person name="Zeng Q."/>
            <person name="Gargeya S."/>
            <person name="Fitzgerald M."/>
            <person name="Haas B."/>
            <person name="Abouelleil A."/>
            <person name="Allen A.W."/>
            <person name="Alvarado L."/>
            <person name="Arachchi H.M."/>
            <person name="Berlin A.M."/>
            <person name="Chapman S.B."/>
            <person name="Gainer-Dewar J."/>
            <person name="Goldberg J."/>
            <person name="Griggs A."/>
            <person name="Gujja S."/>
            <person name="Hansen M."/>
            <person name="Howarth C."/>
            <person name="Imamovic A."/>
            <person name="Ireland A."/>
            <person name="Larimer J."/>
            <person name="McCowan C."/>
            <person name="Murphy C."/>
            <person name="Pearson M."/>
            <person name="Poon T.W."/>
            <person name="Priest M."/>
            <person name="Roberts A."/>
            <person name="Saif S."/>
            <person name="Shea T."/>
            <person name="Sisk P."/>
            <person name="Sykes S."/>
            <person name="Wortman J."/>
            <person name="Nusbaum C."/>
            <person name="Birren B."/>
        </authorList>
    </citation>
    <scope>NUCLEOTIDE SEQUENCE [LARGE SCALE GENOMIC DNA]</scope>
    <source>
        <strain evidence="3 4">CBS 119918</strain>
    </source>
</reference>
<keyword evidence="4" id="KW-1185">Reference proteome</keyword>
<evidence type="ECO:0000313" key="3">
    <source>
        <dbReference type="EMBL" id="KEF59308.1"/>
    </source>
</evidence>
<dbReference type="GO" id="GO:0005783">
    <property type="term" value="C:endoplasmic reticulum"/>
    <property type="evidence" value="ECO:0007669"/>
    <property type="project" value="TreeGrafter"/>
</dbReference>
<dbReference type="GO" id="GO:0032933">
    <property type="term" value="P:SREBP signaling pathway"/>
    <property type="evidence" value="ECO:0007669"/>
    <property type="project" value="InterPro"/>
</dbReference>
<gene>
    <name evidence="3" type="ORF">A1O9_04152</name>
</gene>